<accession>A0A445CDH0</accession>
<gene>
    <name evidence="3" type="ORF">Ahy_A07g035241</name>
</gene>
<name>A0A445CDH0_ARAHY</name>
<evidence type="ECO:0000259" key="2">
    <source>
        <dbReference type="Pfam" id="PF20167"/>
    </source>
</evidence>
<comment type="caution">
    <text evidence="3">The sequence shown here is derived from an EMBL/GenBank/DDBJ whole genome shotgun (WGS) entry which is preliminary data.</text>
</comment>
<protein>
    <recommendedName>
        <fullName evidence="2">Putative plant transposon protein domain-containing protein</fullName>
    </recommendedName>
</protein>
<organism evidence="3 4">
    <name type="scientific">Arachis hypogaea</name>
    <name type="common">Peanut</name>
    <dbReference type="NCBI Taxonomy" id="3818"/>
    <lineage>
        <taxon>Eukaryota</taxon>
        <taxon>Viridiplantae</taxon>
        <taxon>Streptophyta</taxon>
        <taxon>Embryophyta</taxon>
        <taxon>Tracheophyta</taxon>
        <taxon>Spermatophyta</taxon>
        <taxon>Magnoliopsida</taxon>
        <taxon>eudicotyledons</taxon>
        <taxon>Gunneridae</taxon>
        <taxon>Pentapetalae</taxon>
        <taxon>rosids</taxon>
        <taxon>fabids</taxon>
        <taxon>Fabales</taxon>
        <taxon>Fabaceae</taxon>
        <taxon>Papilionoideae</taxon>
        <taxon>50 kb inversion clade</taxon>
        <taxon>dalbergioids sensu lato</taxon>
        <taxon>Dalbergieae</taxon>
        <taxon>Pterocarpus clade</taxon>
        <taxon>Arachis</taxon>
    </lineage>
</organism>
<dbReference type="Pfam" id="PF20167">
    <property type="entry name" value="Transposase_32"/>
    <property type="match status" value="1"/>
</dbReference>
<evidence type="ECO:0000313" key="3">
    <source>
        <dbReference type="EMBL" id="RYR48997.1"/>
    </source>
</evidence>
<proteinExistence type="predicted"/>
<feature type="domain" description="Putative plant transposon protein" evidence="2">
    <location>
        <begin position="70"/>
        <end position="205"/>
    </location>
</feature>
<dbReference type="Proteomes" id="UP000289738">
    <property type="component" value="Chromosome A07"/>
</dbReference>
<keyword evidence="4" id="KW-1185">Reference proteome</keyword>
<dbReference type="AlphaFoldDB" id="A0A445CDH0"/>
<dbReference type="EMBL" id="SDMP01000007">
    <property type="protein sequence ID" value="RYR48997.1"/>
    <property type="molecule type" value="Genomic_DNA"/>
</dbReference>
<evidence type="ECO:0000313" key="4">
    <source>
        <dbReference type="Proteomes" id="UP000289738"/>
    </source>
</evidence>
<evidence type="ECO:0000256" key="1">
    <source>
        <dbReference type="SAM" id="MobiDB-lite"/>
    </source>
</evidence>
<reference evidence="3 4" key="1">
    <citation type="submission" date="2019-01" db="EMBL/GenBank/DDBJ databases">
        <title>Sequencing of cultivated peanut Arachis hypogaea provides insights into genome evolution and oil improvement.</title>
        <authorList>
            <person name="Chen X."/>
        </authorList>
    </citation>
    <scope>NUCLEOTIDE SEQUENCE [LARGE SCALE GENOMIC DNA]</scope>
    <source>
        <strain evidence="4">cv. Fuhuasheng</strain>
        <tissue evidence="3">Leaves</tissue>
    </source>
</reference>
<dbReference type="InterPro" id="IPR046796">
    <property type="entry name" value="Transposase_32_dom"/>
</dbReference>
<sequence length="211" mass="24100">MPTRMGRKGKEKANPLACPPPMPPSDRPDTFINSEAQEQYKKLEKCAFHYERKLNLPEKYADTILDRINFYHWGFVKSNPVEVNEHQVKEFYANLLKRDAQTVFLRGVTMNTSNTTLEGLLDIPHIPPARDAYTQIMTDITKGKISLDAVLKKIGQPEARWEYSKGEQPVPASIACMDLNPEARIWQHIIADYILSSKHATHIRICVAVIL</sequence>
<feature type="region of interest" description="Disordered" evidence="1">
    <location>
        <begin position="1"/>
        <end position="28"/>
    </location>
</feature>
<feature type="compositionally biased region" description="Basic residues" evidence="1">
    <location>
        <begin position="1"/>
        <end position="10"/>
    </location>
</feature>